<dbReference type="Pfam" id="PF22749">
    <property type="entry name" value="Arb2"/>
    <property type="match status" value="1"/>
</dbReference>
<organism evidence="2 3">
    <name type="scientific">Exophiala xenobiotica</name>
    <dbReference type="NCBI Taxonomy" id="348802"/>
    <lineage>
        <taxon>Eukaryota</taxon>
        <taxon>Fungi</taxon>
        <taxon>Dikarya</taxon>
        <taxon>Ascomycota</taxon>
        <taxon>Pezizomycotina</taxon>
        <taxon>Eurotiomycetes</taxon>
        <taxon>Chaetothyriomycetidae</taxon>
        <taxon>Chaetothyriales</taxon>
        <taxon>Herpotrichiellaceae</taxon>
        <taxon>Exophiala</taxon>
    </lineage>
</organism>
<protein>
    <recommendedName>
        <fullName evidence="1">Arb2 domain-containing protein</fullName>
    </recommendedName>
</protein>
<reference evidence="2 3" key="1">
    <citation type="submission" date="2015-01" db="EMBL/GenBank/DDBJ databases">
        <title>The Genome Sequence of Exophiala xenobiotica CBS118157.</title>
        <authorList>
            <consortium name="The Broad Institute Genomics Platform"/>
            <person name="Cuomo C."/>
            <person name="de Hoog S."/>
            <person name="Gorbushina A."/>
            <person name="Stielow B."/>
            <person name="Teixiera M."/>
            <person name="Abouelleil A."/>
            <person name="Chapman S.B."/>
            <person name="Priest M."/>
            <person name="Young S.K."/>
            <person name="Wortman J."/>
            <person name="Nusbaum C."/>
            <person name="Birren B."/>
        </authorList>
    </citation>
    <scope>NUCLEOTIDE SEQUENCE [LARGE SCALE GENOMIC DNA]</scope>
    <source>
        <strain evidence="2 3">CBS 118157</strain>
    </source>
</reference>
<dbReference type="GO" id="GO:0031048">
    <property type="term" value="P:regulatory ncRNA-mediated heterochromatin formation"/>
    <property type="evidence" value="ECO:0007669"/>
    <property type="project" value="TreeGrafter"/>
</dbReference>
<keyword evidence="3" id="KW-1185">Reference proteome</keyword>
<evidence type="ECO:0000313" key="3">
    <source>
        <dbReference type="Proteomes" id="UP000054342"/>
    </source>
</evidence>
<name>A0A0D2E5R1_9EURO</name>
<gene>
    <name evidence="2" type="ORF">PV05_11649</name>
</gene>
<dbReference type="InterPro" id="IPR053858">
    <property type="entry name" value="Arb2_dom"/>
</dbReference>
<accession>A0A0D2E5R1</accession>
<dbReference type="Proteomes" id="UP000054342">
    <property type="component" value="Unassembled WGS sequence"/>
</dbReference>
<feature type="domain" description="Arb2" evidence="1">
    <location>
        <begin position="15"/>
        <end position="299"/>
    </location>
</feature>
<evidence type="ECO:0000259" key="1">
    <source>
        <dbReference type="Pfam" id="PF22749"/>
    </source>
</evidence>
<dbReference type="PANTHER" id="PTHR21357">
    <property type="entry name" value="FAM172 FAMILY PROTEIN HOMOLOG CG10038"/>
    <property type="match status" value="1"/>
</dbReference>
<dbReference type="EMBL" id="KN847323">
    <property type="protein sequence ID" value="KIW50025.1"/>
    <property type="molecule type" value="Genomic_DNA"/>
</dbReference>
<dbReference type="HOGENOM" id="CLU_027515_0_0_1"/>
<dbReference type="PANTHER" id="PTHR21357:SF4">
    <property type="entry name" value="FAM172 FAMILY PROTEIN HOMOLOG CG10038"/>
    <property type="match status" value="1"/>
</dbReference>
<dbReference type="RefSeq" id="XP_013310609.1">
    <property type="nucleotide sequence ID" value="XM_013455155.1"/>
</dbReference>
<proteinExistence type="predicted"/>
<dbReference type="GO" id="GO:0005634">
    <property type="term" value="C:nucleus"/>
    <property type="evidence" value="ECO:0007669"/>
    <property type="project" value="TreeGrafter"/>
</dbReference>
<dbReference type="STRING" id="348802.A0A0D2E5R1"/>
<evidence type="ECO:0000313" key="2">
    <source>
        <dbReference type="EMBL" id="KIW50025.1"/>
    </source>
</evidence>
<dbReference type="GeneID" id="25333557"/>
<dbReference type="OrthoDB" id="421951at2759"/>
<sequence length="368" mass="41578">MFRRRPNTLPPDPVFEPNLDKLGFFVNEHDQIRMIKNPEAKYTFGMNKNERVNHLYRQACNTAIRKIVRDRLTTLGFETVRLPLGASADEKHIPILVSKDIASKDRVIVLFGERHQEPGIFSWRVLGEEGINVGSAVDFASAAMFGPIPTLAHFAPGIVVANPCQLLWYRGGGRAVSSDEWLNLPRASGVSEPFKVDDLKNRVLGNGNYEEHVRYVFEEVLPQLMRKEAKIDVVGIEYPGSTAVEYLANHWDTWSTRVIGIALIAPQHKVQDLKAYGASREFLDFLSKRMRAYFVSPEKLETAITGREVFGCNCFASGESLYQENAIVRSWRSILDWFNRLYADPEFQEVPFAGVDGAEGGGELQITW</sequence>
<dbReference type="AlphaFoldDB" id="A0A0D2E5R1"/>
<dbReference type="InterPro" id="IPR048263">
    <property type="entry name" value="Arb2"/>
</dbReference>
<dbReference type="GO" id="GO:0035197">
    <property type="term" value="F:siRNA binding"/>
    <property type="evidence" value="ECO:0007669"/>
    <property type="project" value="TreeGrafter"/>
</dbReference>